<gene>
    <name evidence="2" type="ORF">H5410_025212</name>
</gene>
<keyword evidence="1" id="KW-0732">Signal</keyword>
<name>A0A9J5YVA1_SOLCO</name>
<evidence type="ECO:0000313" key="3">
    <source>
        <dbReference type="Proteomes" id="UP000824120"/>
    </source>
</evidence>
<sequence length="60" mass="6132">MTSIYAYALIFLCISIEVSPSVSQLPGRGGGGLLQGSGDGLFSDISKCLASVLNVHGCVE</sequence>
<evidence type="ECO:0000256" key="1">
    <source>
        <dbReference type="SAM" id="SignalP"/>
    </source>
</evidence>
<feature type="chain" id="PRO_5039893276" evidence="1">
    <location>
        <begin position="24"/>
        <end position="60"/>
    </location>
</feature>
<proteinExistence type="predicted"/>
<reference evidence="2 3" key="1">
    <citation type="submission" date="2020-09" db="EMBL/GenBank/DDBJ databases">
        <title>De no assembly of potato wild relative species, Solanum commersonii.</title>
        <authorList>
            <person name="Cho K."/>
        </authorList>
    </citation>
    <scope>NUCLEOTIDE SEQUENCE [LARGE SCALE GENOMIC DNA]</scope>
    <source>
        <strain evidence="2">LZ3.2</strain>
        <tissue evidence="2">Leaf</tissue>
    </source>
</reference>
<protein>
    <submittedName>
        <fullName evidence="2">Uncharacterized protein</fullName>
    </submittedName>
</protein>
<dbReference type="AlphaFoldDB" id="A0A9J5YVA1"/>
<evidence type="ECO:0000313" key="2">
    <source>
        <dbReference type="EMBL" id="KAG5603720.1"/>
    </source>
</evidence>
<accession>A0A9J5YVA1</accession>
<feature type="signal peptide" evidence="1">
    <location>
        <begin position="1"/>
        <end position="23"/>
    </location>
</feature>
<organism evidence="2 3">
    <name type="scientific">Solanum commersonii</name>
    <name type="common">Commerson's wild potato</name>
    <name type="synonym">Commerson's nightshade</name>
    <dbReference type="NCBI Taxonomy" id="4109"/>
    <lineage>
        <taxon>Eukaryota</taxon>
        <taxon>Viridiplantae</taxon>
        <taxon>Streptophyta</taxon>
        <taxon>Embryophyta</taxon>
        <taxon>Tracheophyta</taxon>
        <taxon>Spermatophyta</taxon>
        <taxon>Magnoliopsida</taxon>
        <taxon>eudicotyledons</taxon>
        <taxon>Gunneridae</taxon>
        <taxon>Pentapetalae</taxon>
        <taxon>asterids</taxon>
        <taxon>lamiids</taxon>
        <taxon>Solanales</taxon>
        <taxon>Solanaceae</taxon>
        <taxon>Solanoideae</taxon>
        <taxon>Solaneae</taxon>
        <taxon>Solanum</taxon>
    </lineage>
</organism>
<dbReference type="EMBL" id="JACXVP010000005">
    <property type="protein sequence ID" value="KAG5603720.1"/>
    <property type="molecule type" value="Genomic_DNA"/>
</dbReference>
<comment type="caution">
    <text evidence="2">The sequence shown here is derived from an EMBL/GenBank/DDBJ whole genome shotgun (WGS) entry which is preliminary data.</text>
</comment>
<dbReference type="Proteomes" id="UP000824120">
    <property type="component" value="Chromosome 5"/>
</dbReference>
<keyword evidence="3" id="KW-1185">Reference proteome</keyword>